<dbReference type="SMART" id="SM00418">
    <property type="entry name" value="HTH_ARSR"/>
    <property type="match status" value="1"/>
</dbReference>
<sequence>MNELSENTLKSLKIIEPNKLLILKQLYRCREDVCGLDLARDVGISKHLLSYHIKQLKELGVIEDARCGKRKNYKIVDLEVEKVKSILKALEVIN</sequence>
<dbReference type="PROSITE" id="PS00028">
    <property type="entry name" value="ZINC_FINGER_C2H2_1"/>
    <property type="match status" value="1"/>
</dbReference>
<evidence type="ECO:0000256" key="3">
    <source>
        <dbReference type="ARBA" id="ARBA00023163"/>
    </source>
</evidence>
<name>A0A955L3D4_9BACT</name>
<dbReference type="InterPro" id="IPR001845">
    <property type="entry name" value="HTH_ArsR_DNA-bd_dom"/>
</dbReference>
<dbReference type="InterPro" id="IPR013087">
    <property type="entry name" value="Znf_C2H2_type"/>
</dbReference>
<dbReference type="PROSITE" id="PS50987">
    <property type="entry name" value="HTH_ARSR_2"/>
    <property type="match status" value="1"/>
</dbReference>
<dbReference type="SUPFAM" id="SSF46785">
    <property type="entry name" value="Winged helix' DNA-binding domain"/>
    <property type="match status" value="1"/>
</dbReference>
<dbReference type="AlphaFoldDB" id="A0A955L3D4"/>
<dbReference type="GO" id="GO:0003700">
    <property type="term" value="F:DNA-binding transcription factor activity"/>
    <property type="evidence" value="ECO:0007669"/>
    <property type="project" value="InterPro"/>
</dbReference>
<dbReference type="Pfam" id="PF01022">
    <property type="entry name" value="HTH_5"/>
    <property type="match status" value="1"/>
</dbReference>
<evidence type="ECO:0000256" key="1">
    <source>
        <dbReference type="ARBA" id="ARBA00023015"/>
    </source>
</evidence>
<evidence type="ECO:0000259" key="4">
    <source>
        <dbReference type="PROSITE" id="PS50987"/>
    </source>
</evidence>
<reference evidence="5" key="2">
    <citation type="journal article" date="2021" name="Microbiome">
        <title>Successional dynamics and alternative stable states in a saline activated sludge microbial community over 9 years.</title>
        <authorList>
            <person name="Wang Y."/>
            <person name="Ye J."/>
            <person name="Ju F."/>
            <person name="Liu L."/>
            <person name="Boyd J.A."/>
            <person name="Deng Y."/>
            <person name="Parks D.H."/>
            <person name="Jiang X."/>
            <person name="Yin X."/>
            <person name="Woodcroft B.J."/>
            <person name="Tyson G.W."/>
            <person name="Hugenholtz P."/>
            <person name="Polz M.F."/>
            <person name="Zhang T."/>
        </authorList>
    </citation>
    <scope>NUCLEOTIDE SEQUENCE</scope>
    <source>
        <strain evidence="5">HKST-UBA10</strain>
    </source>
</reference>
<dbReference type="GO" id="GO:0003677">
    <property type="term" value="F:DNA binding"/>
    <property type="evidence" value="ECO:0007669"/>
    <property type="project" value="UniProtKB-KW"/>
</dbReference>
<keyword evidence="1" id="KW-0805">Transcription regulation</keyword>
<dbReference type="EMBL" id="JAGQLG010000063">
    <property type="protein sequence ID" value="MCA9382113.1"/>
    <property type="molecule type" value="Genomic_DNA"/>
</dbReference>
<dbReference type="Gene3D" id="1.10.10.10">
    <property type="entry name" value="Winged helix-like DNA-binding domain superfamily/Winged helix DNA-binding domain"/>
    <property type="match status" value="1"/>
</dbReference>
<keyword evidence="3" id="KW-0804">Transcription</keyword>
<evidence type="ECO:0000313" key="6">
    <source>
        <dbReference type="Proteomes" id="UP000782843"/>
    </source>
</evidence>
<dbReference type="CDD" id="cd00090">
    <property type="entry name" value="HTH_ARSR"/>
    <property type="match status" value="1"/>
</dbReference>
<comment type="caution">
    <text evidence="5">The sequence shown here is derived from an EMBL/GenBank/DDBJ whole genome shotgun (WGS) entry which is preliminary data.</text>
</comment>
<organism evidence="5 6">
    <name type="scientific">Candidatus Dojkabacteria bacterium</name>
    <dbReference type="NCBI Taxonomy" id="2099670"/>
    <lineage>
        <taxon>Bacteria</taxon>
        <taxon>Candidatus Dojkabacteria</taxon>
    </lineage>
</organism>
<dbReference type="PROSITE" id="PS00846">
    <property type="entry name" value="HTH_ARSR_1"/>
    <property type="match status" value="1"/>
</dbReference>
<keyword evidence="2" id="KW-0238">DNA-binding</keyword>
<gene>
    <name evidence="5" type="ORF">KC660_01755</name>
</gene>
<protein>
    <submittedName>
        <fullName evidence="5">Winged helix-turn-helix transcriptional regulator</fullName>
    </submittedName>
</protein>
<dbReference type="InterPro" id="IPR011991">
    <property type="entry name" value="ArsR-like_HTH"/>
</dbReference>
<reference evidence="5" key="1">
    <citation type="submission" date="2020-04" db="EMBL/GenBank/DDBJ databases">
        <authorList>
            <person name="Zhang T."/>
        </authorList>
    </citation>
    <scope>NUCLEOTIDE SEQUENCE</scope>
    <source>
        <strain evidence="5">HKST-UBA10</strain>
    </source>
</reference>
<evidence type="ECO:0000313" key="5">
    <source>
        <dbReference type="EMBL" id="MCA9382113.1"/>
    </source>
</evidence>
<proteinExistence type="predicted"/>
<dbReference type="Proteomes" id="UP000782843">
    <property type="component" value="Unassembled WGS sequence"/>
</dbReference>
<dbReference type="InterPro" id="IPR036388">
    <property type="entry name" value="WH-like_DNA-bd_sf"/>
</dbReference>
<dbReference type="PRINTS" id="PR00778">
    <property type="entry name" value="HTHARSR"/>
</dbReference>
<feature type="domain" description="HTH arsR-type" evidence="4">
    <location>
        <begin position="1"/>
        <end position="94"/>
    </location>
</feature>
<dbReference type="InterPro" id="IPR036390">
    <property type="entry name" value="WH_DNA-bd_sf"/>
</dbReference>
<dbReference type="InterPro" id="IPR018334">
    <property type="entry name" value="ArsR_HTH"/>
</dbReference>
<evidence type="ECO:0000256" key="2">
    <source>
        <dbReference type="ARBA" id="ARBA00023125"/>
    </source>
</evidence>
<accession>A0A955L3D4</accession>